<dbReference type="SMART" id="SM00899">
    <property type="entry name" value="FeoA"/>
    <property type="match status" value="1"/>
</dbReference>
<keyword evidence="1" id="KW-0408">Iron</keyword>
<dbReference type="InterPro" id="IPR008988">
    <property type="entry name" value="Transcriptional_repressor_C"/>
</dbReference>
<protein>
    <submittedName>
        <fullName evidence="3">Ferrous iron transport protein A</fullName>
    </submittedName>
</protein>
<gene>
    <name evidence="3" type="ORF">DCE01_01470</name>
</gene>
<dbReference type="Proteomes" id="UP000257240">
    <property type="component" value="Unassembled WGS sequence"/>
</dbReference>
<dbReference type="Gene3D" id="2.30.30.90">
    <property type="match status" value="1"/>
</dbReference>
<reference evidence="3 4" key="1">
    <citation type="journal article" date="2018" name="Nat. Biotechnol.">
        <title>A standardized bacterial taxonomy based on genome phylogeny substantially revises the tree of life.</title>
        <authorList>
            <person name="Parks D.H."/>
            <person name="Chuvochina M."/>
            <person name="Waite D.W."/>
            <person name="Rinke C."/>
            <person name="Skarshewski A."/>
            <person name="Chaumeil P.A."/>
            <person name="Hugenholtz P."/>
        </authorList>
    </citation>
    <scope>NUCLEOTIDE SEQUENCE [LARGE SCALE GENOMIC DNA]</scope>
    <source>
        <strain evidence="3">UBA12529</strain>
    </source>
</reference>
<evidence type="ECO:0000259" key="2">
    <source>
        <dbReference type="SMART" id="SM00899"/>
    </source>
</evidence>
<organism evidence="3 4">
    <name type="scientific">Thermodesulfobacterium commune</name>
    <dbReference type="NCBI Taxonomy" id="1741"/>
    <lineage>
        <taxon>Bacteria</taxon>
        <taxon>Pseudomonadati</taxon>
        <taxon>Thermodesulfobacteriota</taxon>
        <taxon>Thermodesulfobacteria</taxon>
        <taxon>Thermodesulfobacteriales</taxon>
        <taxon>Thermodesulfobacteriaceae</taxon>
        <taxon>Thermodesulfobacterium</taxon>
    </lineage>
</organism>
<dbReference type="EMBL" id="DLVE01000018">
    <property type="protein sequence ID" value="HAA83454.1"/>
    <property type="molecule type" value="Genomic_DNA"/>
</dbReference>
<accession>A0A124FKN6</accession>
<evidence type="ECO:0000313" key="4">
    <source>
        <dbReference type="Proteomes" id="UP000257240"/>
    </source>
</evidence>
<dbReference type="RefSeq" id="WP_081856507.1">
    <property type="nucleotide sequence ID" value="NZ_DAINLL010000018.1"/>
</dbReference>
<feature type="domain" description="Ferrous iron transporter FeoA-like" evidence="2">
    <location>
        <begin position="1"/>
        <end position="71"/>
    </location>
</feature>
<proteinExistence type="predicted"/>
<comment type="caution">
    <text evidence="3">The sequence shown here is derived from an EMBL/GenBank/DDBJ whole genome shotgun (WGS) entry which is preliminary data.</text>
</comment>
<dbReference type="InterPro" id="IPR007167">
    <property type="entry name" value="Fe-transptr_FeoA-like"/>
</dbReference>
<name>A0A124FKN6_9BACT</name>
<dbReference type="GO" id="GO:0046914">
    <property type="term" value="F:transition metal ion binding"/>
    <property type="evidence" value="ECO:0007669"/>
    <property type="project" value="InterPro"/>
</dbReference>
<dbReference type="Pfam" id="PF04023">
    <property type="entry name" value="FeoA"/>
    <property type="match status" value="1"/>
</dbReference>
<dbReference type="AlphaFoldDB" id="A0A124FKN6"/>
<sequence>MLLVEAKCGDKVKIEDFLGEDAIIKKIEAMGLRKGDVFEVLRVWGRNFLLKNDTSRVVISFDIAKNIVVDLLGKVVKPECECKPCKKKRHRWGWF</sequence>
<evidence type="ECO:0000313" key="3">
    <source>
        <dbReference type="EMBL" id="HAA83454.1"/>
    </source>
</evidence>
<dbReference type="SUPFAM" id="SSF50037">
    <property type="entry name" value="C-terminal domain of transcriptional repressors"/>
    <property type="match status" value="1"/>
</dbReference>
<evidence type="ECO:0000256" key="1">
    <source>
        <dbReference type="ARBA" id="ARBA00023004"/>
    </source>
</evidence>
<dbReference type="InterPro" id="IPR038157">
    <property type="entry name" value="FeoA_core_dom"/>
</dbReference>